<comment type="caution">
    <text evidence="1">The sequence shown here is derived from an EMBL/GenBank/DDBJ whole genome shotgun (WGS) entry which is preliminary data.</text>
</comment>
<dbReference type="PANTHER" id="PTHR19288">
    <property type="entry name" value="4-NITROPHENYLPHOSPHATASE-RELATED"/>
    <property type="match status" value="1"/>
</dbReference>
<gene>
    <name evidence="1" type="primary">hdpA_14</name>
    <name evidence="1" type="ORF">SDC9_173238</name>
</gene>
<dbReference type="AlphaFoldDB" id="A0A645GIL7"/>
<dbReference type="PANTHER" id="PTHR19288:SF46">
    <property type="entry name" value="HALOACID DEHALOGENASE-LIKE HYDROLASE DOMAIN-CONTAINING PROTEIN 2"/>
    <property type="match status" value="1"/>
</dbReference>
<dbReference type="GO" id="GO:0005737">
    <property type="term" value="C:cytoplasm"/>
    <property type="evidence" value="ECO:0007669"/>
    <property type="project" value="TreeGrafter"/>
</dbReference>
<keyword evidence="1" id="KW-0378">Hydrolase</keyword>
<protein>
    <submittedName>
        <fullName evidence="1">Dihydroxyacetone phosphatase</fullName>
        <ecNumber evidence="1">3.1.3.-</ecNumber>
    </submittedName>
</protein>
<sequence length="183" mass="19492">MIGEAGLYNALYERGIIMNDSTPDYVVVGETRNYSFERIEKACFLVQKGARLIGANPDITGPTEAGIVPATGALIAPIEMAAGVKAFFVGKPNPWMMRRAGKRFETPTRETLIIGDRMDTDIIAGVQSEIDTALVLSGVTAAGDLARFAYRPKYVFDGLADLVGRLTEFAAAGDAGAPPNSGF</sequence>
<proteinExistence type="predicted"/>
<evidence type="ECO:0000313" key="1">
    <source>
        <dbReference type="EMBL" id="MPN25822.1"/>
    </source>
</evidence>
<dbReference type="InterPro" id="IPR036412">
    <property type="entry name" value="HAD-like_sf"/>
</dbReference>
<accession>A0A645GIL7</accession>
<dbReference type="SUPFAM" id="SSF56784">
    <property type="entry name" value="HAD-like"/>
    <property type="match status" value="1"/>
</dbReference>
<dbReference type="Gene3D" id="3.40.50.1000">
    <property type="entry name" value="HAD superfamily/HAD-like"/>
    <property type="match status" value="2"/>
</dbReference>
<organism evidence="1">
    <name type="scientific">bioreactor metagenome</name>
    <dbReference type="NCBI Taxonomy" id="1076179"/>
    <lineage>
        <taxon>unclassified sequences</taxon>
        <taxon>metagenomes</taxon>
        <taxon>ecological metagenomes</taxon>
    </lineage>
</organism>
<dbReference type="Pfam" id="PF13242">
    <property type="entry name" value="Hydrolase_like"/>
    <property type="match status" value="1"/>
</dbReference>
<dbReference type="EMBL" id="VSSQ01075134">
    <property type="protein sequence ID" value="MPN25822.1"/>
    <property type="molecule type" value="Genomic_DNA"/>
</dbReference>
<reference evidence="1" key="1">
    <citation type="submission" date="2019-08" db="EMBL/GenBank/DDBJ databases">
        <authorList>
            <person name="Kucharzyk K."/>
            <person name="Murdoch R.W."/>
            <person name="Higgins S."/>
            <person name="Loffler F."/>
        </authorList>
    </citation>
    <scope>NUCLEOTIDE SEQUENCE</scope>
</reference>
<dbReference type="GO" id="GO:0016791">
    <property type="term" value="F:phosphatase activity"/>
    <property type="evidence" value="ECO:0007669"/>
    <property type="project" value="TreeGrafter"/>
</dbReference>
<dbReference type="EC" id="3.1.3.-" evidence="1"/>
<dbReference type="InterPro" id="IPR023214">
    <property type="entry name" value="HAD_sf"/>
</dbReference>
<name>A0A645GIL7_9ZZZZ</name>